<dbReference type="AlphaFoldDB" id="A0A892ZG91"/>
<dbReference type="PROSITE" id="PS51257">
    <property type="entry name" value="PROKAR_LIPOPROTEIN"/>
    <property type="match status" value="1"/>
</dbReference>
<dbReference type="KEGG" id="ptes:JQU52_03580"/>
<organism evidence="2 3">
    <name type="scientific">Paralysiella testudinis</name>
    <dbReference type="NCBI Taxonomy" id="2809020"/>
    <lineage>
        <taxon>Bacteria</taxon>
        <taxon>Pseudomonadati</taxon>
        <taxon>Pseudomonadota</taxon>
        <taxon>Betaproteobacteria</taxon>
        <taxon>Neisseriales</taxon>
        <taxon>Neisseriaceae</taxon>
        <taxon>Paralysiella</taxon>
    </lineage>
</organism>
<gene>
    <name evidence="2" type="ORF">JQU52_03580</name>
</gene>
<feature type="signal peptide" evidence="1">
    <location>
        <begin position="1"/>
        <end position="23"/>
    </location>
</feature>
<name>A0A892ZG91_9NEIS</name>
<evidence type="ECO:0000313" key="2">
    <source>
        <dbReference type="EMBL" id="QRQ82495.1"/>
    </source>
</evidence>
<evidence type="ECO:0000256" key="1">
    <source>
        <dbReference type="SAM" id="SignalP"/>
    </source>
</evidence>
<dbReference type="Proteomes" id="UP000653156">
    <property type="component" value="Chromosome"/>
</dbReference>
<sequence>MLLRTSAATALALFLAACGGTQSGSDTPAPASAPAASAVTAPASAPATNTAASAETNPENTVITAFTAFGDNSSAWRAVVDHDQLSIEGAKLKSATITVERSAYAKGVEFFGEDQGQKIGLNIRSQPCTLDGHENEFTATLDVGNKTFKGCAVSGVQEHAPT</sequence>
<proteinExistence type="predicted"/>
<evidence type="ECO:0008006" key="4">
    <source>
        <dbReference type="Google" id="ProtNLM"/>
    </source>
</evidence>
<dbReference type="EMBL" id="CP069798">
    <property type="protein sequence ID" value="QRQ82495.1"/>
    <property type="molecule type" value="Genomic_DNA"/>
</dbReference>
<evidence type="ECO:0000313" key="3">
    <source>
        <dbReference type="Proteomes" id="UP000653156"/>
    </source>
</evidence>
<keyword evidence="3" id="KW-1185">Reference proteome</keyword>
<feature type="chain" id="PRO_5034033768" description="Lipoprotein" evidence="1">
    <location>
        <begin position="24"/>
        <end position="162"/>
    </location>
</feature>
<accession>A0A892ZG91</accession>
<keyword evidence="1" id="KW-0732">Signal</keyword>
<protein>
    <recommendedName>
        <fullName evidence="4">Lipoprotein</fullName>
    </recommendedName>
</protein>
<reference evidence="2" key="1">
    <citation type="submission" date="2021-02" db="EMBL/GenBank/DDBJ databases">
        <title>Neisseriaceae sp. 26B isolated from the cloaca of a Common Toad-headed Turtle (Mesoclemmys nasuta).</title>
        <authorList>
            <person name="Spergser J."/>
            <person name="Busse H.-J."/>
        </authorList>
    </citation>
    <scope>NUCLEOTIDE SEQUENCE</scope>
    <source>
        <strain evidence="2">26B</strain>
    </source>
</reference>
<dbReference type="RefSeq" id="WP_230339778.1">
    <property type="nucleotide sequence ID" value="NZ_CP069798.1"/>
</dbReference>